<keyword evidence="3 9" id="KW-0812">Transmembrane</keyword>
<feature type="transmembrane region" description="Helical" evidence="9">
    <location>
        <begin position="161"/>
        <end position="180"/>
    </location>
</feature>
<reference evidence="12" key="1">
    <citation type="submission" date="2025-08" db="UniProtKB">
        <authorList>
            <consortium name="RefSeq"/>
        </authorList>
    </citation>
    <scope>IDENTIFICATION</scope>
    <source>
        <tissue evidence="12">Entire body</tissue>
    </source>
</reference>
<dbReference type="GeneID" id="108734536"/>
<feature type="transmembrane region" description="Helical" evidence="9">
    <location>
        <begin position="243"/>
        <end position="263"/>
    </location>
</feature>
<keyword evidence="11" id="KW-1185">Reference proteome</keyword>
<accession>A0A7F5RKU0</accession>
<dbReference type="InterPro" id="IPR044775">
    <property type="entry name" value="MFS_ERD6/Tret1-like"/>
</dbReference>
<dbReference type="InterPro" id="IPR005829">
    <property type="entry name" value="Sugar_transporter_CS"/>
</dbReference>
<organism evidence="11 12">
    <name type="scientific">Agrilus planipennis</name>
    <name type="common">Emerald ash borer</name>
    <name type="synonym">Agrilus marcopoli</name>
    <dbReference type="NCBI Taxonomy" id="224129"/>
    <lineage>
        <taxon>Eukaryota</taxon>
        <taxon>Metazoa</taxon>
        <taxon>Ecdysozoa</taxon>
        <taxon>Arthropoda</taxon>
        <taxon>Hexapoda</taxon>
        <taxon>Insecta</taxon>
        <taxon>Pterygota</taxon>
        <taxon>Neoptera</taxon>
        <taxon>Endopterygota</taxon>
        <taxon>Coleoptera</taxon>
        <taxon>Polyphaga</taxon>
        <taxon>Elateriformia</taxon>
        <taxon>Buprestoidea</taxon>
        <taxon>Buprestidae</taxon>
        <taxon>Agrilinae</taxon>
        <taxon>Agrilus</taxon>
    </lineage>
</organism>
<dbReference type="NCBIfam" id="TIGR00879">
    <property type="entry name" value="SP"/>
    <property type="match status" value="1"/>
</dbReference>
<feature type="transmembrane region" description="Helical" evidence="9">
    <location>
        <begin position="426"/>
        <end position="451"/>
    </location>
</feature>
<evidence type="ECO:0000256" key="3">
    <source>
        <dbReference type="ARBA" id="ARBA00022692"/>
    </source>
</evidence>
<protein>
    <submittedName>
        <fullName evidence="12">Facilitated trehalose transporter Tret1-2 homolog isoform X1</fullName>
    </submittedName>
</protein>
<feature type="transmembrane region" description="Helical" evidence="9">
    <location>
        <begin position="328"/>
        <end position="350"/>
    </location>
</feature>
<evidence type="ECO:0000256" key="4">
    <source>
        <dbReference type="ARBA" id="ARBA00022989"/>
    </source>
</evidence>
<dbReference type="PROSITE" id="PS00217">
    <property type="entry name" value="SUGAR_TRANSPORT_2"/>
    <property type="match status" value="1"/>
</dbReference>
<comment type="similarity">
    <text evidence="7">Belongs to the major facilitator superfamily. Sugar transporter (TC 2.A.1.1) family. Trehalose transporter subfamily.</text>
</comment>
<dbReference type="InterPro" id="IPR036259">
    <property type="entry name" value="MFS_trans_sf"/>
</dbReference>
<comment type="subcellular location">
    <subcellularLocation>
        <location evidence="1">Cell membrane</location>
        <topology evidence="1">Multi-pass membrane protein</topology>
    </subcellularLocation>
</comment>
<keyword evidence="8" id="KW-0813">Transport</keyword>
<dbReference type="PANTHER" id="PTHR48021">
    <property type="match status" value="1"/>
</dbReference>
<feature type="transmembrane region" description="Helical" evidence="9">
    <location>
        <begin position="362"/>
        <end position="381"/>
    </location>
</feature>
<keyword evidence="2" id="KW-1003">Cell membrane</keyword>
<dbReference type="InterPro" id="IPR020846">
    <property type="entry name" value="MFS_dom"/>
</dbReference>
<keyword evidence="5 9" id="KW-0472">Membrane</keyword>
<dbReference type="InterPro" id="IPR003663">
    <property type="entry name" value="Sugar/inositol_transpt"/>
</dbReference>
<evidence type="ECO:0000313" key="11">
    <source>
        <dbReference type="Proteomes" id="UP000192223"/>
    </source>
</evidence>
<feature type="transmembrane region" description="Helical" evidence="9">
    <location>
        <begin position="218"/>
        <end position="237"/>
    </location>
</feature>
<evidence type="ECO:0000256" key="5">
    <source>
        <dbReference type="ARBA" id="ARBA00023136"/>
    </source>
</evidence>
<dbReference type="InterPro" id="IPR050549">
    <property type="entry name" value="MFS_Trehalose_Transporter"/>
</dbReference>
<evidence type="ECO:0000256" key="7">
    <source>
        <dbReference type="ARBA" id="ARBA00024348"/>
    </source>
</evidence>
<feature type="transmembrane region" description="Helical" evidence="9">
    <location>
        <begin position="81"/>
        <end position="102"/>
    </location>
</feature>
<dbReference type="KEGG" id="apln:108734536"/>
<feature type="transmembrane region" description="Helical" evidence="9">
    <location>
        <begin position="132"/>
        <end position="152"/>
    </location>
</feature>
<dbReference type="Gene3D" id="1.20.1250.20">
    <property type="entry name" value="MFS general substrate transporter like domains"/>
    <property type="match status" value="1"/>
</dbReference>
<dbReference type="PROSITE" id="PS00216">
    <property type="entry name" value="SUGAR_TRANSPORT_1"/>
    <property type="match status" value="1"/>
</dbReference>
<dbReference type="GO" id="GO:0051119">
    <property type="term" value="F:sugar transmembrane transporter activity"/>
    <property type="evidence" value="ECO:0007669"/>
    <property type="project" value="InterPro"/>
</dbReference>
<keyword evidence="4 9" id="KW-1133">Transmembrane helix</keyword>
<dbReference type="OrthoDB" id="4142200at2759"/>
<evidence type="ECO:0000256" key="1">
    <source>
        <dbReference type="ARBA" id="ARBA00004651"/>
    </source>
</evidence>
<name>A0A7F5RKU0_AGRPL</name>
<dbReference type="AlphaFoldDB" id="A0A7F5RKU0"/>
<dbReference type="Pfam" id="PF00083">
    <property type="entry name" value="Sugar_tr"/>
    <property type="match status" value="1"/>
</dbReference>
<dbReference type="FunCoup" id="A0A7F5RKU0">
    <property type="interactions" value="12"/>
</dbReference>
<dbReference type="PANTHER" id="PTHR48021:SF47">
    <property type="entry name" value="GH17672P"/>
    <property type="match status" value="1"/>
</dbReference>
<feature type="transmembrane region" description="Helical" evidence="9">
    <location>
        <begin position="186"/>
        <end position="206"/>
    </location>
</feature>
<gene>
    <name evidence="12" type="primary">LOC108734536</name>
</gene>
<evidence type="ECO:0000256" key="6">
    <source>
        <dbReference type="ARBA" id="ARBA00023180"/>
    </source>
</evidence>
<dbReference type="PRINTS" id="PR00171">
    <property type="entry name" value="SUGRTRNSPORT"/>
</dbReference>
<dbReference type="PROSITE" id="PS50850">
    <property type="entry name" value="MFS"/>
    <property type="match status" value="1"/>
</dbReference>
<dbReference type="CDD" id="cd17358">
    <property type="entry name" value="MFS_GLUT6_8_Class3_like"/>
    <property type="match status" value="1"/>
</dbReference>
<evidence type="ECO:0000256" key="9">
    <source>
        <dbReference type="SAM" id="Phobius"/>
    </source>
</evidence>
<dbReference type="InterPro" id="IPR005828">
    <property type="entry name" value="MFS_sugar_transport-like"/>
</dbReference>
<dbReference type="GO" id="GO:0005886">
    <property type="term" value="C:plasma membrane"/>
    <property type="evidence" value="ECO:0007669"/>
    <property type="project" value="UniProtKB-SubCell"/>
</dbReference>
<keyword evidence="6" id="KW-0325">Glycoprotein</keyword>
<evidence type="ECO:0000259" key="10">
    <source>
        <dbReference type="PROSITE" id="PS50850"/>
    </source>
</evidence>
<dbReference type="InParanoid" id="A0A7F5RKU0"/>
<dbReference type="SUPFAM" id="SSF103473">
    <property type="entry name" value="MFS general substrate transporter"/>
    <property type="match status" value="1"/>
</dbReference>
<evidence type="ECO:0000256" key="2">
    <source>
        <dbReference type="ARBA" id="ARBA00022475"/>
    </source>
</evidence>
<evidence type="ECO:0000313" key="12">
    <source>
        <dbReference type="RefSeq" id="XP_025836634.1"/>
    </source>
</evidence>
<feature type="transmembrane region" description="Helical" evidence="9">
    <location>
        <begin position="463"/>
        <end position="483"/>
    </location>
</feature>
<dbReference type="RefSeq" id="XP_025836634.1">
    <property type="nucleotide sequence ID" value="XM_025980849.1"/>
</dbReference>
<feature type="domain" description="Major facilitator superfamily (MFS) profile" evidence="10">
    <location>
        <begin position="85"/>
        <end position="518"/>
    </location>
</feature>
<sequence length="533" mass="59073">MNTKQEKVTDEVKPTLGNLPEQYEYEPKRTWSVTEMSSKEMLLRKGLKNFDNRDLLYPHTGQPAAWKQRLKNKEVRVSRKYLYTAVAVCNLSSIALGITLTWSSPVISKLNGEVKTDDNPLGRLITIDEESWIGSLITLGAAAGPYTGGLLADRIGRRKTLILTAGVPSLISFIMLAFASDIYVYYIARFVGGISIGAIYSVLPSYISEISEDKNRGAMGSVMNVFITVGLCWSYVIGPFVTIRTFSLICATVPAVFIVWFSFFPESPYHYVAVDKPEKAEAALQRLRMATADDVRKEMELIKATVDDSKNKQLGFVDLFKSKGLTKALIISMSLVAFQQLSGINVVLFYTQTIFEATGSSISSVFSSIIIGGAQMIPSAITPCVADTAGRRATLMFSAIGQIISEIPLGLYFYLKHSGHDVSAIYWLPVACLVVYIITFRVGFGPLPWTIMAEIFPSNVKTAACTATASFCYILAFLITRFFQNLTVYIGMEGGFWLFSGFCILSAIFIYLYVPETKKKSFQEIQRILNGEN</sequence>
<feature type="transmembrane region" description="Helical" evidence="9">
    <location>
        <begin position="495"/>
        <end position="514"/>
    </location>
</feature>
<feature type="transmembrane region" description="Helical" evidence="9">
    <location>
        <begin position="393"/>
        <end position="414"/>
    </location>
</feature>
<evidence type="ECO:0000256" key="8">
    <source>
        <dbReference type="RuleBase" id="RU003346"/>
    </source>
</evidence>
<dbReference type="Proteomes" id="UP000192223">
    <property type="component" value="Unplaced"/>
</dbReference>
<dbReference type="FunFam" id="1.20.1250.20:FF:000055">
    <property type="entry name" value="Facilitated trehalose transporter Tret1-2 homolog"/>
    <property type="match status" value="1"/>
</dbReference>
<proteinExistence type="inferred from homology"/>